<evidence type="ECO:0000313" key="1">
    <source>
        <dbReference type="EMBL" id="ADM27506.1"/>
    </source>
</evidence>
<dbReference type="PANTHER" id="PTHR34849:SF3">
    <property type="entry name" value="SSR2962 PROTEIN"/>
    <property type="match status" value="1"/>
</dbReference>
<name>E0SSV6_IGNAA</name>
<dbReference type="STRING" id="583356.Igag_0676"/>
<dbReference type="InterPro" id="IPR009057">
    <property type="entry name" value="Homeodomain-like_sf"/>
</dbReference>
<dbReference type="BioCyc" id="IAGG583356:GHAH-672-MONOMER"/>
<dbReference type="Gene3D" id="1.10.10.10">
    <property type="entry name" value="Winged helix-like DNA-binding domain superfamily/Winged helix DNA-binding domain"/>
    <property type="match status" value="1"/>
</dbReference>
<dbReference type="Pfam" id="PF04255">
    <property type="entry name" value="DUF433"/>
    <property type="match status" value="1"/>
</dbReference>
<keyword evidence="2" id="KW-1185">Reference proteome</keyword>
<evidence type="ECO:0000313" key="2">
    <source>
        <dbReference type="Proteomes" id="UP000001304"/>
    </source>
</evidence>
<proteinExistence type="predicted"/>
<organism evidence="1 2">
    <name type="scientific">Ignisphaera aggregans (strain DSM 17230 / JCM 13409 / AQ1.S1)</name>
    <dbReference type="NCBI Taxonomy" id="583356"/>
    <lineage>
        <taxon>Archaea</taxon>
        <taxon>Thermoproteota</taxon>
        <taxon>Thermoprotei</taxon>
        <taxon>Desulfurococcales</taxon>
        <taxon>Desulfurococcaceae</taxon>
        <taxon>Ignisphaera</taxon>
    </lineage>
</organism>
<dbReference type="HOGENOM" id="CLU_126005_1_2_2"/>
<gene>
    <name evidence="1" type="ordered locus">Igag_0676</name>
</gene>
<dbReference type="EMBL" id="CP002098">
    <property type="protein sequence ID" value="ADM27506.1"/>
    <property type="molecule type" value="Genomic_DNA"/>
</dbReference>
<dbReference type="AlphaFoldDB" id="E0SSV6"/>
<reference evidence="1 2" key="1">
    <citation type="journal article" date="2010" name="Stand. Genomic Sci.">
        <title>Complete genome sequence of Ignisphaera aggregans type strain (AQ1.S1).</title>
        <authorList>
            <person name="Goker M."/>
            <person name="Held B."/>
            <person name="Lapidus A."/>
            <person name="Nolan M."/>
            <person name="Spring S."/>
            <person name="Yasawong M."/>
            <person name="Lucas S."/>
            <person name="Glavina Del Rio T."/>
            <person name="Tice H."/>
            <person name="Cheng J.F."/>
            <person name="Goodwin L."/>
            <person name="Tapia R."/>
            <person name="Pitluck S."/>
            <person name="Liolios K."/>
            <person name="Ivanova N."/>
            <person name="Mavromatis K."/>
            <person name="Mikhailova N."/>
            <person name="Pati A."/>
            <person name="Chen A."/>
            <person name="Palaniappan K."/>
            <person name="Brambilla E."/>
            <person name="Land M."/>
            <person name="Hauser L."/>
            <person name="Chang Y.J."/>
            <person name="Jeffries C.D."/>
            <person name="Brettin T."/>
            <person name="Detter J.C."/>
            <person name="Han C."/>
            <person name="Rohde M."/>
            <person name="Sikorski J."/>
            <person name="Woyke T."/>
            <person name="Bristow J."/>
            <person name="Eisen J.A."/>
            <person name="Markowitz V."/>
            <person name="Hugenholtz P."/>
            <person name="Kyrpides N.C."/>
            <person name="Klenk H.P."/>
        </authorList>
    </citation>
    <scope>NUCLEOTIDE SEQUENCE [LARGE SCALE GENOMIC DNA]</scope>
    <source>
        <strain evidence="2">DSM 17230 / JCM 13409 / AQ1.S1</strain>
    </source>
</reference>
<dbReference type="PANTHER" id="PTHR34849">
    <property type="entry name" value="SSL5025 PROTEIN"/>
    <property type="match status" value="1"/>
</dbReference>
<dbReference type="Proteomes" id="UP000001304">
    <property type="component" value="Chromosome"/>
</dbReference>
<protein>
    <recommendedName>
        <fullName evidence="3">DUF433 domain-containing protein</fullName>
    </recommendedName>
</protein>
<dbReference type="InterPro" id="IPR036388">
    <property type="entry name" value="WH-like_DNA-bd_sf"/>
</dbReference>
<dbReference type="SUPFAM" id="SSF46689">
    <property type="entry name" value="Homeodomain-like"/>
    <property type="match status" value="1"/>
</dbReference>
<dbReference type="InterPro" id="IPR007367">
    <property type="entry name" value="DUF433"/>
</dbReference>
<sequence length="78" mass="8888">MVKILAKEDRIVVDPKILGGKAVIKGTRIPVYFILELLSNGWTIDDILKEYPHLTREDILAAIRYAAKVLREEIIVKT</sequence>
<dbReference type="KEGG" id="iag:Igag_0676"/>
<accession>E0SSV6</accession>
<evidence type="ECO:0008006" key="3">
    <source>
        <dbReference type="Google" id="ProtNLM"/>
    </source>
</evidence>